<keyword evidence="1" id="KW-0238">DNA-binding</keyword>
<dbReference type="EMBL" id="LK932765">
    <property type="protein sequence ID" value="CDS92924.1"/>
    <property type="molecule type" value="Genomic_DNA"/>
</dbReference>
<dbReference type="Gene3D" id="1.10.260.40">
    <property type="entry name" value="lambda repressor-like DNA-binding domains"/>
    <property type="match status" value="1"/>
</dbReference>
<dbReference type="AlphaFoldDB" id="A0A031W9K1"/>
<dbReference type="KEGG" id="pdf:CD630DERM_31521"/>
<dbReference type="SMART" id="SM00530">
    <property type="entry name" value="HTH_XRE"/>
    <property type="match status" value="1"/>
</dbReference>
<evidence type="ECO:0000313" key="8">
    <source>
        <dbReference type="Proteomes" id="UP000189137"/>
    </source>
</evidence>
<evidence type="ECO:0000313" key="7">
    <source>
        <dbReference type="EMBL" id="SJS17269.1"/>
    </source>
</evidence>
<gene>
    <name evidence="7" type="primary">sinR_4</name>
    <name evidence="5" type="ORF">BN1095_1230016</name>
    <name evidence="3" type="ORF">BN1096_700342</name>
    <name evidence="4" type="ORF">BN1097_710340</name>
    <name evidence="6" type="ORF">KRM00_000126</name>
    <name evidence="7" type="ORF">SAMEA3375112_01428</name>
</gene>
<dbReference type="InterPro" id="IPR010982">
    <property type="entry name" value="Lambda_DNA-bd_dom_sf"/>
</dbReference>
<name>A0A031W9K1_CLODI</name>
<dbReference type="InterPro" id="IPR001387">
    <property type="entry name" value="Cro/C1-type_HTH"/>
</dbReference>
<evidence type="ECO:0000313" key="5">
    <source>
        <dbReference type="EMBL" id="CDS92924.1"/>
    </source>
</evidence>
<feature type="domain" description="HTH cro/C1-type" evidence="2">
    <location>
        <begin position="5"/>
        <end position="60"/>
    </location>
</feature>
<evidence type="ECO:0000256" key="1">
    <source>
        <dbReference type="ARBA" id="ARBA00023125"/>
    </source>
</evidence>
<sequence length="66" mass="7563">MGINLKIFRIKKGLKQQELADRVGISRYYLSNLETGKANNPSNDLMIKLSRALDTTVEELFFSKED</sequence>
<dbReference type="EMBL" id="LK932525">
    <property type="protein sequence ID" value="CDS89102.1"/>
    <property type="molecule type" value="Genomic_DNA"/>
</dbReference>
<reference evidence="7 8" key="2">
    <citation type="submission" date="2017-02" db="EMBL/GenBank/DDBJ databases">
        <authorList>
            <consortium name="Pathogen Informatics"/>
        </authorList>
    </citation>
    <scope>NUCLEOTIDE SEQUENCE [LARGE SCALE GENOMIC DNA]</scope>
    <source>
        <strain evidence="7 8">VRECD0157</strain>
    </source>
</reference>
<dbReference type="PANTHER" id="PTHR46558">
    <property type="entry name" value="TRACRIPTIONAL REGULATORY PROTEIN-RELATED-RELATED"/>
    <property type="match status" value="1"/>
</dbReference>
<accession>A0A031W9K1</accession>
<dbReference type="GO" id="GO:0003677">
    <property type="term" value="F:DNA binding"/>
    <property type="evidence" value="ECO:0007669"/>
    <property type="project" value="UniProtKB-KW"/>
</dbReference>
<dbReference type="EMBL" id="LK932411">
    <property type="protein sequence ID" value="CDS89713.1"/>
    <property type="molecule type" value="Genomic_DNA"/>
</dbReference>
<dbReference type="CDD" id="cd00093">
    <property type="entry name" value="HTH_XRE"/>
    <property type="match status" value="1"/>
</dbReference>
<reference evidence="6" key="3">
    <citation type="journal article" date="2018" name="Genome Biol.">
        <title>SKESA: strategic k-mer extension for scrupulous assemblies.</title>
        <authorList>
            <person name="Souvorov A."/>
            <person name="Agarwala R."/>
            <person name="Lipman D.J."/>
        </authorList>
    </citation>
    <scope>NUCLEOTIDE SEQUENCE</scope>
    <source>
        <strain evidence="6">HN1000</strain>
    </source>
</reference>
<dbReference type="EMBL" id="FUPS01000004">
    <property type="protein sequence ID" value="SJS17269.1"/>
    <property type="molecule type" value="Genomic_DNA"/>
</dbReference>
<reference evidence="3" key="1">
    <citation type="submission" date="2014-07" db="EMBL/GenBank/DDBJ databases">
        <authorList>
            <person name="Monot Marc"/>
        </authorList>
    </citation>
    <scope>NUCLEOTIDE SEQUENCE</scope>
    <source>
        <strain evidence="5">7032989</strain>
        <strain evidence="4">7032994</strain>
    </source>
</reference>
<dbReference type="PATRIC" id="fig|1496.1373.peg.1718"/>
<dbReference type="RefSeq" id="WP_003433759.1">
    <property type="nucleotide sequence ID" value="NZ_AP031492.1"/>
</dbReference>
<dbReference type="Pfam" id="PF01381">
    <property type="entry name" value="HTH_3"/>
    <property type="match status" value="1"/>
</dbReference>
<dbReference type="PROSITE" id="PS50943">
    <property type="entry name" value="HTH_CROC1"/>
    <property type="match status" value="1"/>
</dbReference>
<evidence type="ECO:0000259" key="2">
    <source>
        <dbReference type="PROSITE" id="PS50943"/>
    </source>
</evidence>
<dbReference type="PANTHER" id="PTHR46558:SF3">
    <property type="entry name" value="TRANSCRIPTIONAL REGULATOR"/>
    <property type="match status" value="1"/>
</dbReference>
<evidence type="ECO:0000313" key="6">
    <source>
        <dbReference type="EMBL" id="HBH1540678.1"/>
    </source>
</evidence>
<dbReference type="Proteomes" id="UP000189137">
    <property type="component" value="Unassembled WGS sequence"/>
</dbReference>
<dbReference type="SUPFAM" id="SSF47413">
    <property type="entry name" value="lambda repressor-like DNA-binding domains"/>
    <property type="match status" value="1"/>
</dbReference>
<protein>
    <submittedName>
        <fullName evidence="7">HTH-type transcriptional regulator sinR</fullName>
    </submittedName>
    <submittedName>
        <fullName evidence="6">Helix-turn-helix transcriptional regulator</fullName>
    </submittedName>
    <submittedName>
        <fullName evidence="3">Transcriptional regulator, Phage-type</fullName>
    </submittedName>
</protein>
<evidence type="ECO:0000313" key="4">
    <source>
        <dbReference type="EMBL" id="CDS89713.1"/>
    </source>
</evidence>
<dbReference type="EMBL" id="DAEPXK010000001">
    <property type="protein sequence ID" value="HBH1540678.1"/>
    <property type="molecule type" value="Genomic_DNA"/>
</dbReference>
<evidence type="ECO:0000313" key="3">
    <source>
        <dbReference type="EMBL" id="CDS89102.1"/>
    </source>
</evidence>
<reference evidence="6" key="4">
    <citation type="submission" date="2021-06" db="EMBL/GenBank/DDBJ databases">
        <authorList>
            <consortium name="NCBI Pathogen Detection Project"/>
        </authorList>
    </citation>
    <scope>NUCLEOTIDE SEQUENCE</scope>
    <source>
        <strain evidence="6">HN1000</strain>
    </source>
</reference>
<proteinExistence type="predicted"/>
<dbReference type="Proteomes" id="UP000878956">
    <property type="component" value="Unassembled WGS sequence"/>
</dbReference>
<organism evidence="3">
    <name type="scientific">Clostridioides difficile</name>
    <name type="common">Peptoclostridium difficile</name>
    <dbReference type="NCBI Taxonomy" id="1496"/>
    <lineage>
        <taxon>Bacteria</taxon>
        <taxon>Bacillati</taxon>
        <taxon>Bacillota</taxon>
        <taxon>Clostridia</taxon>
        <taxon>Peptostreptococcales</taxon>
        <taxon>Peptostreptococcaceae</taxon>
        <taxon>Clostridioides</taxon>
    </lineage>
</organism>